<keyword evidence="2" id="KW-0378">Hydrolase</keyword>
<sequence>MGNLVCAEKNRHVVFPKAEELAWLEQKEQELQQREQELQLREQKLLQQTNGEPPLRDVWLSSGVSARSTPVDDFAAALASRVVLLEQQKHRLEEALDEALAKRDDDLQVSKAVGGHARRSSAMMRPECSTTQTMLLLDKLMRGVTPEMSEVLKVRDAVLLQAANKGRHNVQQTKGLQDQMANSLKDIKVSGDDEVHAALMQLLNDQSEADFMAVLNEAAAPDKPPLPGQTYAEWLIGQDYETMKKMNSGSLDGEDGRPKPTTFGSHDISNVPIMSTPRRKAMKHRMSEHNAVASTAKETHKTLRTSVSYDDPRDVMPATPKPLQKPLQKHVLQRSMSRHARVLRSPSEPLMAVLEKIDDWHFNAFELDEVSQGRPLSTLAFALFTRYQLIAKYSINEEKLASENPYHNRIHAADVLRTLHVITTRGGVGEALDKAQDIAIIGTYLAAIIHDFEHKGIVEMLPQFQKMKESRNEA</sequence>
<feature type="region of interest" description="Disordered" evidence="4">
    <location>
        <begin position="308"/>
        <end position="330"/>
    </location>
</feature>
<keyword evidence="1" id="KW-0479">Metal-binding</keyword>
<protein>
    <recommendedName>
        <fullName evidence="5">PDEase domain-containing protein</fullName>
    </recommendedName>
</protein>
<comment type="caution">
    <text evidence="6">The sequence shown here is derived from an EMBL/GenBank/DDBJ whole genome shotgun (WGS) entry which is preliminary data.</text>
</comment>
<evidence type="ECO:0000259" key="5">
    <source>
        <dbReference type="PROSITE" id="PS51845"/>
    </source>
</evidence>
<dbReference type="EMBL" id="MU069707">
    <property type="protein sequence ID" value="KAF5835403.1"/>
    <property type="molecule type" value="Genomic_DNA"/>
</dbReference>
<dbReference type="Gene3D" id="1.10.1300.10">
    <property type="entry name" value="3'5'-cyclic nucleotide phosphodiesterase, catalytic domain"/>
    <property type="match status" value="1"/>
</dbReference>
<evidence type="ECO:0000313" key="7">
    <source>
        <dbReference type="Proteomes" id="UP000815325"/>
    </source>
</evidence>
<organism evidence="6 7">
    <name type="scientific">Dunaliella salina</name>
    <name type="common">Green alga</name>
    <name type="synonym">Protococcus salinus</name>
    <dbReference type="NCBI Taxonomy" id="3046"/>
    <lineage>
        <taxon>Eukaryota</taxon>
        <taxon>Viridiplantae</taxon>
        <taxon>Chlorophyta</taxon>
        <taxon>core chlorophytes</taxon>
        <taxon>Chlorophyceae</taxon>
        <taxon>CS clade</taxon>
        <taxon>Chlamydomonadales</taxon>
        <taxon>Dunaliellaceae</taxon>
        <taxon>Dunaliella</taxon>
    </lineage>
</organism>
<evidence type="ECO:0000313" key="6">
    <source>
        <dbReference type="EMBL" id="KAF5835403.1"/>
    </source>
</evidence>
<feature type="domain" description="PDEase" evidence="5">
    <location>
        <begin position="342"/>
        <end position="474"/>
    </location>
</feature>
<dbReference type="InterPro" id="IPR036971">
    <property type="entry name" value="PDEase_catalytic_dom_sf"/>
</dbReference>
<evidence type="ECO:0000256" key="4">
    <source>
        <dbReference type="SAM" id="MobiDB-lite"/>
    </source>
</evidence>
<evidence type="ECO:0000256" key="3">
    <source>
        <dbReference type="SAM" id="Coils"/>
    </source>
</evidence>
<evidence type="ECO:0000256" key="2">
    <source>
        <dbReference type="ARBA" id="ARBA00022801"/>
    </source>
</evidence>
<name>A0ABQ7GLE7_DUNSA</name>
<accession>A0ABQ7GLE7</accession>
<gene>
    <name evidence="6" type="ORF">DUNSADRAFT_7488</name>
</gene>
<dbReference type="Proteomes" id="UP000815325">
    <property type="component" value="Unassembled WGS sequence"/>
</dbReference>
<evidence type="ECO:0000256" key="1">
    <source>
        <dbReference type="ARBA" id="ARBA00022723"/>
    </source>
</evidence>
<dbReference type="PANTHER" id="PTHR11347">
    <property type="entry name" value="CYCLIC NUCLEOTIDE PHOSPHODIESTERASE"/>
    <property type="match status" value="1"/>
</dbReference>
<dbReference type="Pfam" id="PF00233">
    <property type="entry name" value="PDEase_I"/>
    <property type="match status" value="1"/>
</dbReference>
<feature type="coiled-coil region" evidence="3">
    <location>
        <begin position="21"/>
        <end position="48"/>
    </location>
</feature>
<dbReference type="PROSITE" id="PS51845">
    <property type="entry name" value="PDEASE_I_2"/>
    <property type="match status" value="1"/>
</dbReference>
<feature type="region of interest" description="Disordered" evidence="4">
    <location>
        <begin position="249"/>
        <end position="272"/>
    </location>
</feature>
<feature type="coiled-coil region" evidence="3">
    <location>
        <begin position="75"/>
        <end position="105"/>
    </location>
</feature>
<keyword evidence="3" id="KW-0175">Coiled coil</keyword>
<dbReference type="SUPFAM" id="SSF109604">
    <property type="entry name" value="HD-domain/PDEase-like"/>
    <property type="match status" value="1"/>
</dbReference>
<keyword evidence="7" id="KW-1185">Reference proteome</keyword>
<reference evidence="6" key="1">
    <citation type="submission" date="2017-08" db="EMBL/GenBank/DDBJ databases">
        <authorList>
            <person name="Polle J.E."/>
            <person name="Barry K."/>
            <person name="Cushman J."/>
            <person name="Schmutz J."/>
            <person name="Tran D."/>
            <person name="Hathwaick L.T."/>
            <person name="Yim W.C."/>
            <person name="Jenkins J."/>
            <person name="Mckie-Krisberg Z.M."/>
            <person name="Prochnik S."/>
            <person name="Lindquist E."/>
            <person name="Dockter R.B."/>
            <person name="Adam C."/>
            <person name="Molina H."/>
            <person name="Bunkerborg J."/>
            <person name="Jin E."/>
            <person name="Buchheim M."/>
            <person name="Magnuson J."/>
        </authorList>
    </citation>
    <scope>NUCLEOTIDE SEQUENCE</scope>
    <source>
        <strain evidence="6">CCAP 19/18</strain>
    </source>
</reference>
<dbReference type="InterPro" id="IPR002073">
    <property type="entry name" value="PDEase_catalytic_dom"/>
</dbReference>
<proteinExistence type="predicted"/>